<name>A0AAV3PJS7_LITER</name>
<dbReference type="Proteomes" id="UP001454036">
    <property type="component" value="Unassembled WGS sequence"/>
</dbReference>
<dbReference type="PANTHER" id="PTHR11439:SF467">
    <property type="entry name" value="INTEGRASE CATALYTIC DOMAIN-CONTAINING PROTEIN"/>
    <property type="match status" value="1"/>
</dbReference>
<evidence type="ECO:0000313" key="2">
    <source>
        <dbReference type="Proteomes" id="UP001454036"/>
    </source>
</evidence>
<dbReference type="CDD" id="cd09272">
    <property type="entry name" value="RNase_HI_RT_Ty1"/>
    <property type="match status" value="1"/>
</dbReference>
<evidence type="ECO:0000313" key="1">
    <source>
        <dbReference type="EMBL" id="GAA0150906.1"/>
    </source>
</evidence>
<comment type="caution">
    <text evidence="1">The sequence shown here is derived from an EMBL/GenBank/DDBJ whole genome shotgun (WGS) entry which is preliminary data.</text>
</comment>
<gene>
    <name evidence="1" type="ORF">LIER_09742</name>
</gene>
<organism evidence="1 2">
    <name type="scientific">Lithospermum erythrorhizon</name>
    <name type="common">Purple gromwell</name>
    <name type="synonym">Lithospermum officinale var. erythrorhizon</name>
    <dbReference type="NCBI Taxonomy" id="34254"/>
    <lineage>
        <taxon>Eukaryota</taxon>
        <taxon>Viridiplantae</taxon>
        <taxon>Streptophyta</taxon>
        <taxon>Embryophyta</taxon>
        <taxon>Tracheophyta</taxon>
        <taxon>Spermatophyta</taxon>
        <taxon>Magnoliopsida</taxon>
        <taxon>eudicotyledons</taxon>
        <taxon>Gunneridae</taxon>
        <taxon>Pentapetalae</taxon>
        <taxon>asterids</taxon>
        <taxon>lamiids</taxon>
        <taxon>Boraginales</taxon>
        <taxon>Boraginaceae</taxon>
        <taxon>Boraginoideae</taxon>
        <taxon>Lithospermeae</taxon>
        <taxon>Lithospermum</taxon>
    </lineage>
</organism>
<dbReference type="AlphaFoldDB" id="A0AAV3PJS7"/>
<dbReference type="EMBL" id="BAABME010001681">
    <property type="protein sequence ID" value="GAA0150906.1"/>
    <property type="molecule type" value="Genomic_DNA"/>
</dbReference>
<accession>A0AAV3PJS7</accession>
<dbReference type="PANTHER" id="PTHR11439">
    <property type="entry name" value="GAG-POL-RELATED RETROTRANSPOSON"/>
    <property type="match status" value="1"/>
</dbReference>
<reference evidence="1 2" key="1">
    <citation type="submission" date="2024-01" db="EMBL/GenBank/DDBJ databases">
        <title>The complete chloroplast genome sequence of Lithospermum erythrorhizon: insights into the phylogenetic relationship among Boraginaceae species and the maternal lineages of purple gromwells.</title>
        <authorList>
            <person name="Okada T."/>
            <person name="Watanabe K."/>
        </authorList>
    </citation>
    <scope>NUCLEOTIDE SEQUENCE [LARGE SCALE GENOMIC DNA]</scope>
</reference>
<sequence>MLTCKSDESVFYKRSGVGIILLVVYVDAIVITRSDCVCIASLKSFLQDQFLLKIWCFSDSDWARSKIDRRFTTGYCVFVGGNLVSWKSKKHNVISLSSAETEYRAMVKSTCEIMWIFHFLNEIGIEASIPDMINIYDPT</sequence>
<keyword evidence="2" id="KW-1185">Reference proteome</keyword>
<proteinExistence type="predicted"/>
<protein>
    <submittedName>
        <fullName evidence="1">Uncharacterized protein</fullName>
    </submittedName>
</protein>